<dbReference type="HOGENOM" id="CLU_736197_0_0_1"/>
<accession>K1PPN5</accession>
<dbReference type="SMART" id="SM00034">
    <property type="entry name" value="CLECT"/>
    <property type="match status" value="2"/>
</dbReference>
<dbReference type="PROSITE" id="PS00615">
    <property type="entry name" value="C_TYPE_LECTIN_1"/>
    <property type="match status" value="2"/>
</dbReference>
<proteinExistence type="predicted"/>
<dbReference type="EMBL" id="JH816010">
    <property type="protein sequence ID" value="EKC18410.1"/>
    <property type="molecule type" value="Genomic_DNA"/>
</dbReference>
<dbReference type="InterPro" id="IPR018378">
    <property type="entry name" value="C-type_lectin_CS"/>
</dbReference>
<dbReference type="Pfam" id="PF00059">
    <property type="entry name" value="Lectin_C"/>
    <property type="match status" value="3"/>
</dbReference>
<protein>
    <submittedName>
        <fullName evidence="2">C-type mannose receptor 2</fullName>
    </submittedName>
</protein>
<dbReference type="Gene3D" id="3.10.100.10">
    <property type="entry name" value="Mannose-Binding Protein A, subunit A"/>
    <property type="match status" value="3"/>
</dbReference>
<dbReference type="FunCoup" id="K1PPN5">
    <property type="interactions" value="31"/>
</dbReference>
<dbReference type="InParanoid" id="K1PPN5"/>
<keyword evidence="2" id="KW-0675">Receptor</keyword>
<dbReference type="SUPFAM" id="SSF56436">
    <property type="entry name" value="C-type lectin-like"/>
    <property type="match status" value="3"/>
</dbReference>
<evidence type="ECO:0000259" key="1">
    <source>
        <dbReference type="PROSITE" id="PS50041"/>
    </source>
</evidence>
<dbReference type="PANTHER" id="PTHR22803">
    <property type="entry name" value="MANNOSE, PHOSPHOLIPASE, LECTIN RECEPTOR RELATED"/>
    <property type="match status" value="1"/>
</dbReference>
<sequence>MAAEYYSIALIALSLNILQPVIGDCRDGWTKFQGSCYLFASEQANWPEAQAVCSSMNSHLVEIETQTENAFVEGELKIIHNHDSHSNNQNDVSYWLGGNDIEIEGVFKWVRSDQPLTYTDWSPGQPDDANGEDCMELRGAFQYHWNDLPCNIPHHFICETHVFFFKVTGDCRDGWTKFQGSCYLFASDQASWPEAEAFCLSMNSNLVEIGSESENAFVEGELKIIHGHDSHSSHQNEVSYWLGGNDLEMEGTFKWVRSDAPLVFTDWNPGQPDDFSSGEDCIELQGAMDYHWNDLSYSHSSHQNEVSYWLGGNDLEMEGIFKWVRSDAPLVFTDWNPGQPDDFSSGEDCIELQGAMDYHWNDLSCSARHRFICESS</sequence>
<feature type="domain" description="C-type lectin" evidence="1">
    <location>
        <begin position="178"/>
        <end position="294"/>
    </location>
</feature>
<dbReference type="PROSITE" id="PS50041">
    <property type="entry name" value="C_TYPE_LECTIN_2"/>
    <property type="match status" value="3"/>
</dbReference>
<feature type="domain" description="C-type lectin" evidence="1">
    <location>
        <begin position="308"/>
        <end position="374"/>
    </location>
</feature>
<organism evidence="2">
    <name type="scientific">Magallana gigas</name>
    <name type="common">Pacific oyster</name>
    <name type="synonym">Crassostrea gigas</name>
    <dbReference type="NCBI Taxonomy" id="29159"/>
    <lineage>
        <taxon>Eukaryota</taxon>
        <taxon>Metazoa</taxon>
        <taxon>Spiralia</taxon>
        <taxon>Lophotrochozoa</taxon>
        <taxon>Mollusca</taxon>
        <taxon>Bivalvia</taxon>
        <taxon>Autobranchia</taxon>
        <taxon>Pteriomorphia</taxon>
        <taxon>Ostreida</taxon>
        <taxon>Ostreoidea</taxon>
        <taxon>Ostreidae</taxon>
        <taxon>Magallana</taxon>
    </lineage>
</organism>
<dbReference type="InterPro" id="IPR016187">
    <property type="entry name" value="CTDL_fold"/>
</dbReference>
<dbReference type="MEROPS" id="I63.002"/>
<feature type="domain" description="C-type lectin" evidence="1">
    <location>
        <begin position="32"/>
        <end position="159"/>
    </location>
</feature>
<dbReference type="AlphaFoldDB" id="K1PPN5"/>
<reference evidence="2" key="1">
    <citation type="journal article" date="2012" name="Nature">
        <title>The oyster genome reveals stress adaptation and complexity of shell formation.</title>
        <authorList>
            <person name="Zhang G."/>
            <person name="Fang X."/>
            <person name="Guo X."/>
            <person name="Li L."/>
            <person name="Luo R."/>
            <person name="Xu F."/>
            <person name="Yang P."/>
            <person name="Zhang L."/>
            <person name="Wang X."/>
            <person name="Qi H."/>
            <person name="Xiong Z."/>
            <person name="Que H."/>
            <person name="Xie Y."/>
            <person name="Holland P.W."/>
            <person name="Paps J."/>
            <person name="Zhu Y."/>
            <person name="Wu F."/>
            <person name="Chen Y."/>
            <person name="Wang J."/>
            <person name="Peng C."/>
            <person name="Meng J."/>
            <person name="Yang L."/>
            <person name="Liu J."/>
            <person name="Wen B."/>
            <person name="Zhang N."/>
            <person name="Huang Z."/>
            <person name="Zhu Q."/>
            <person name="Feng Y."/>
            <person name="Mount A."/>
            <person name="Hedgecock D."/>
            <person name="Xu Z."/>
            <person name="Liu Y."/>
            <person name="Domazet-Loso T."/>
            <person name="Du Y."/>
            <person name="Sun X."/>
            <person name="Zhang S."/>
            <person name="Liu B."/>
            <person name="Cheng P."/>
            <person name="Jiang X."/>
            <person name="Li J."/>
            <person name="Fan D."/>
            <person name="Wang W."/>
            <person name="Fu W."/>
            <person name="Wang T."/>
            <person name="Wang B."/>
            <person name="Zhang J."/>
            <person name="Peng Z."/>
            <person name="Li Y."/>
            <person name="Li N."/>
            <person name="Wang J."/>
            <person name="Chen M."/>
            <person name="He Y."/>
            <person name="Tan F."/>
            <person name="Song X."/>
            <person name="Zheng Q."/>
            <person name="Huang R."/>
            <person name="Yang H."/>
            <person name="Du X."/>
            <person name="Chen L."/>
            <person name="Yang M."/>
            <person name="Gaffney P.M."/>
            <person name="Wang S."/>
            <person name="Luo L."/>
            <person name="She Z."/>
            <person name="Ming Y."/>
            <person name="Huang W."/>
            <person name="Zhang S."/>
            <person name="Huang B."/>
            <person name="Zhang Y."/>
            <person name="Qu T."/>
            <person name="Ni P."/>
            <person name="Miao G."/>
            <person name="Wang J."/>
            <person name="Wang Q."/>
            <person name="Steinberg C.E."/>
            <person name="Wang H."/>
            <person name="Li N."/>
            <person name="Qian L."/>
            <person name="Zhang G."/>
            <person name="Li Y."/>
            <person name="Yang H."/>
            <person name="Liu X."/>
            <person name="Wang J."/>
            <person name="Yin Y."/>
            <person name="Wang J."/>
        </authorList>
    </citation>
    <scope>NUCLEOTIDE SEQUENCE [LARGE SCALE GENOMIC DNA]</scope>
    <source>
        <strain evidence="2">05x7-T-G4-1.051#20</strain>
    </source>
</reference>
<dbReference type="InterPro" id="IPR016186">
    <property type="entry name" value="C-type_lectin-like/link_sf"/>
</dbReference>
<evidence type="ECO:0000313" key="2">
    <source>
        <dbReference type="EMBL" id="EKC18410.1"/>
    </source>
</evidence>
<dbReference type="InterPro" id="IPR001304">
    <property type="entry name" value="C-type_lectin-like"/>
</dbReference>
<dbReference type="CDD" id="cd00037">
    <property type="entry name" value="CLECT"/>
    <property type="match status" value="1"/>
</dbReference>
<gene>
    <name evidence="2" type="ORF">CGI_10012778</name>
</gene>
<name>K1PPN5_MAGGI</name>
<dbReference type="InterPro" id="IPR050111">
    <property type="entry name" value="C-type_lectin/snaclec_domain"/>
</dbReference>